<comment type="caution">
    <text evidence="1">The sequence shown here is derived from an EMBL/GenBank/DDBJ whole genome shotgun (WGS) entry which is preliminary data.</text>
</comment>
<name>A0ACB7TRZ6_HYAAI</name>
<reference evidence="1" key="1">
    <citation type="submission" date="2020-05" db="EMBL/GenBank/DDBJ databases">
        <title>Large-scale comparative analyses of tick genomes elucidate their genetic diversity and vector capacities.</title>
        <authorList>
            <person name="Jia N."/>
            <person name="Wang J."/>
            <person name="Shi W."/>
            <person name="Du L."/>
            <person name="Sun Y."/>
            <person name="Zhan W."/>
            <person name="Jiang J."/>
            <person name="Wang Q."/>
            <person name="Zhang B."/>
            <person name="Ji P."/>
            <person name="Sakyi L.B."/>
            <person name="Cui X."/>
            <person name="Yuan T."/>
            <person name="Jiang B."/>
            <person name="Yang W."/>
            <person name="Lam T.T.-Y."/>
            <person name="Chang Q."/>
            <person name="Ding S."/>
            <person name="Wang X."/>
            <person name="Zhu J."/>
            <person name="Ruan X."/>
            <person name="Zhao L."/>
            <person name="Wei J."/>
            <person name="Que T."/>
            <person name="Du C."/>
            <person name="Cheng J."/>
            <person name="Dai P."/>
            <person name="Han X."/>
            <person name="Huang E."/>
            <person name="Gao Y."/>
            <person name="Liu J."/>
            <person name="Shao H."/>
            <person name="Ye R."/>
            <person name="Li L."/>
            <person name="Wei W."/>
            <person name="Wang X."/>
            <person name="Wang C."/>
            <person name="Yang T."/>
            <person name="Huo Q."/>
            <person name="Li W."/>
            <person name="Guo W."/>
            <person name="Chen H."/>
            <person name="Zhou L."/>
            <person name="Ni X."/>
            <person name="Tian J."/>
            <person name="Zhou Y."/>
            <person name="Sheng Y."/>
            <person name="Liu T."/>
            <person name="Pan Y."/>
            <person name="Xia L."/>
            <person name="Li J."/>
            <person name="Zhao F."/>
            <person name="Cao W."/>
        </authorList>
    </citation>
    <scope>NUCLEOTIDE SEQUENCE</scope>
    <source>
        <strain evidence="1">Hyas-2018</strain>
    </source>
</reference>
<keyword evidence="2" id="KW-1185">Reference proteome</keyword>
<organism evidence="1 2">
    <name type="scientific">Hyalomma asiaticum</name>
    <name type="common">Tick</name>
    <dbReference type="NCBI Taxonomy" id="266040"/>
    <lineage>
        <taxon>Eukaryota</taxon>
        <taxon>Metazoa</taxon>
        <taxon>Ecdysozoa</taxon>
        <taxon>Arthropoda</taxon>
        <taxon>Chelicerata</taxon>
        <taxon>Arachnida</taxon>
        <taxon>Acari</taxon>
        <taxon>Parasitiformes</taxon>
        <taxon>Ixodida</taxon>
        <taxon>Ixodoidea</taxon>
        <taxon>Ixodidae</taxon>
        <taxon>Hyalomminae</taxon>
        <taxon>Hyalomma</taxon>
    </lineage>
</organism>
<evidence type="ECO:0000313" key="1">
    <source>
        <dbReference type="EMBL" id="KAH6948844.1"/>
    </source>
</evidence>
<proteinExistence type="predicted"/>
<accession>A0ACB7TRZ6</accession>
<dbReference type="Proteomes" id="UP000821845">
    <property type="component" value="Chromosome 1"/>
</dbReference>
<gene>
    <name evidence="1" type="ORF">HPB50_026580</name>
</gene>
<protein>
    <submittedName>
        <fullName evidence="1">Uncharacterized protein</fullName>
    </submittedName>
</protein>
<evidence type="ECO:0000313" key="2">
    <source>
        <dbReference type="Proteomes" id="UP000821845"/>
    </source>
</evidence>
<dbReference type="EMBL" id="CM023481">
    <property type="protein sequence ID" value="KAH6948844.1"/>
    <property type="molecule type" value="Genomic_DNA"/>
</dbReference>
<sequence length="91" mass="9648">MKFAKQTVAANASIPFLETNSEYTARPRRMRAPSVGGSASGAEQEVREQEPSSCRQAPVASPAAPPSTACSLPAIGCPFGWRKPKTTPEDE</sequence>